<keyword evidence="2 3" id="KW-0573">Peptidoglycan synthesis</keyword>
<dbReference type="Gene3D" id="3.40.1190.10">
    <property type="entry name" value="Mur-like, catalytic domain"/>
    <property type="match status" value="1"/>
</dbReference>
<dbReference type="EMBL" id="SNXC01000010">
    <property type="protein sequence ID" value="TDO99043.1"/>
    <property type="molecule type" value="Genomic_DNA"/>
</dbReference>
<keyword evidence="2 3" id="KW-0132">Cell division</keyword>
<evidence type="ECO:0000259" key="5">
    <source>
        <dbReference type="Pfam" id="PF08245"/>
    </source>
</evidence>
<feature type="binding site" evidence="2">
    <location>
        <position position="31"/>
    </location>
    <ligand>
        <name>UDP-N-acetyl-alpha-D-muramoyl-L-alanyl-D-glutamate</name>
        <dbReference type="ChEBI" id="CHEBI:83900"/>
    </ligand>
</feature>
<comment type="function">
    <text evidence="2">Catalyzes the addition of meso-diaminopimelic acid to the nucleotide precursor UDP-N-acetylmuramoyl-L-alanyl-D-glutamate (UMAG) in the biosynthesis of bacterial cell-wall peptidoglycan.</text>
</comment>
<dbReference type="InterPro" id="IPR036615">
    <property type="entry name" value="Mur_ligase_C_dom_sf"/>
</dbReference>
<dbReference type="GO" id="GO:0008765">
    <property type="term" value="F:UDP-N-acetylmuramoylalanyl-D-glutamate-2,6-diaminopimelate ligase activity"/>
    <property type="evidence" value="ECO:0007669"/>
    <property type="project" value="UniProtKB-UniRule"/>
</dbReference>
<dbReference type="Gene3D" id="3.90.190.20">
    <property type="entry name" value="Mur ligase, C-terminal domain"/>
    <property type="match status" value="1"/>
</dbReference>
<keyword evidence="2" id="KW-0067">ATP-binding</keyword>
<comment type="subcellular location">
    <subcellularLocation>
        <location evidence="2 3">Cytoplasm</location>
    </subcellularLocation>
</comment>
<feature type="short sequence motif" description="Meso-diaminopimelate recognition motif" evidence="2">
    <location>
        <begin position="410"/>
        <end position="413"/>
    </location>
</feature>
<reference evidence="6 7" key="1">
    <citation type="submission" date="2019-03" db="EMBL/GenBank/DDBJ databases">
        <title>Genomic Encyclopedia of Type Strains, Phase III (KMG-III): the genomes of soil and plant-associated and newly described type strains.</title>
        <authorList>
            <person name="Whitman W."/>
        </authorList>
    </citation>
    <scope>NUCLEOTIDE SEQUENCE [LARGE SCALE GENOMIC DNA]</scope>
    <source>
        <strain evidence="6 7">CECT 7378</strain>
    </source>
</reference>
<dbReference type="UniPathway" id="UPA00219"/>
<keyword evidence="2" id="KW-0547">Nucleotide-binding</keyword>
<feature type="binding site" evidence="2">
    <location>
        <position position="467"/>
    </location>
    <ligand>
        <name>meso-2,6-diaminopimelate</name>
        <dbReference type="ChEBI" id="CHEBI:57791"/>
    </ligand>
</feature>
<feature type="modified residue" description="N6-carboxylysine" evidence="2">
    <location>
        <position position="224"/>
    </location>
</feature>
<feature type="binding site" evidence="2">
    <location>
        <position position="184"/>
    </location>
    <ligand>
        <name>UDP-N-acetyl-alpha-D-muramoyl-L-alanyl-D-glutamate</name>
        <dbReference type="ChEBI" id="CHEBI:83900"/>
    </ligand>
</feature>
<organism evidence="6 7">
    <name type="scientific">Marinomonas balearica</name>
    <dbReference type="NCBI Taxonomy" id="491947"/>
    <lineage>
        <taxon>Bacteria</taxon>
        <taxon>Pseudomonadati</taxon>
        <taxon>Pseudomonadota</taxon>
        <taxon>Gammaproteobacteria</taxon>
        <taxon>Oceanospirillales</taxon>
        <taxon>Oceanospirillaceae</taxon>
        <taxon>Marinomonas</taxon>
    </lineage>
</organism>
<dbReference type="EC" id="6.3.2.13" evidence="2"/>
<dbReference type="GO" id="GO:0005737">
    <property type="term" value="C:cytoplasm"/>
    <property type="evidence" value="ECO:0007669"/>
    <property type="project" value="UniProtKB-SubCell"/>
</dbReference>
<dbReference type="InterPro" id="IPR036565">
    <property type="entry name" value="Mur-like_cat_sf"/>
</dbReference>
<dbReference type="GO" id="GO:0051301">
    <property type="term" value="P:cell division"/>
    <property type="evidence" value="ECO:0007669"/>
    <property type="project" value="UniProtKB-KW"/>
</dbReference>
<dbReference type="AlphaFoldDB" id="A0A4R6MBZ6"/>
<dbReference type="OrthoDB" id="9800958at2"/>
<dbReference type="GO" id="GO:0000287">
    <property type="term" value="F:magnesium ion binding"/>
    <property type="evidence" value="ECO:0007669"/>
    <property type="project" value="UniProtKB-UniRule"/>
</dbReference>
<dbReference type="Pfam" id="PF02875">
    <property type="entry name" value="Mur_ligase_C"/>
    <property type="match status" value="1"/>
</dbReference>
<feature type="binding site" evidence="2">
    <location>
        <position position="190"/>
    </location>
    <ligand>
        <name>UDP-N-acetyl-alpha-D-muramoyl-L-alanyl-D-glutamate</name>
        <dbReference type="ChEBI" id="CHEBI:83900"/>
    </ligand>
</feature>
<dbReference type="NCBIfam" id="NF001126">
    <property type="entry name" value="PRK00139.1-4"/>
    <property type="match status" value="1"/>
</dbReference>
<evidence type="ECO:0000313" key="7">
    <source>
        <dbReference type="Proteomes" id="UP000294656"/>
    </source>
</evidence>
<dbReference type="PANTHER" id="PTHR23135">
    <property type="entry name" value="MUR LIGASE FAMILY MEMBER"/>
    <property type="match status" value="1"/>
</dbReference>
<comment type="caution">
    <text evidence="6">The sequence shown here is derived from an EMBL/GenBank/DDBJ whole genome shotgun (WGS) entry which is preliminary data.</text>
</comment>
<dbReference type="SUPFAM" id="SSF63418">
    <property type="entry name" value="MurE/MurF N-terminal domain"/>
    <property type="match status" value="1"/>
</dbReference>
<evidence type="ECO:0000256" key="2">
    <source>
        <dbReference type="HAMAP-Rule" id="MF_00208"/>
    </source>
</evidence>
<feature type="binding site" evidence="2">
    <location>
        <position position="386"/>
    </location>
    <ligand>
        <name>meso-2,6-diaminopimelate</name>
        <dbReference type="ChEBI" id="CHEBI:57791"/>
    </ligand>
</feature>
<feature type="domain" description="Mur ligase central" evidence="5">
    <location>
        <begin position="113"/>
        <end position="311"/>
    </location>
</feature>
<evidence type="ECO:0000256" key="1">
    <source>
        <dbReference type="ARBA" id="ARBA00005898"/>
    </source>
</evidence>
<comment type="pathway">
    <text evidence="2 3">Cell wall biogenesis; peptidoglycan biosynthesis.</text>
</comment>
<comment type="similarity">
    <text evidence="1 2">Belongs to the MurCDEF family. MurE subfamily.</text>
</comment>
<feature type="binding site" evidence="2">
    <location>
        <position position="192"/>
    </location>
    <ligand>
        <name>UDP-N-acetyl-alpha-D-muramoyl-L-alanyl-D-glutamate</name>
        <dbReference type="ChEBI" id="CHEBI:83900"/>
    </ligand>
</feature>
<dbReference type="InterPro" id="IPR004101">
    <property type="entry name" value="Mur_ligase_C"/>
</dbReference>
<feature type="binding site" evidence="2">
    <location>
        <begin position="157"/>
        <end position="158"/>
    </location>
    <ligand>
        <name>UDP-N-acetyl-alpha-D-muramoyl-L-alanyl-D-glutamate</name>
        <dbReference type="ChEBI" id="CHEBI:83900"/>
    </ligand>
</feature>
<evidence type="ECO:0000313" key="6">
    <source>
        <dbReference type="EMBL" id="TDO99043.1"/>
    </source>
</evidence>
<dbReference type="InterPro" id="IPR005761">
    <property type="entry name" value="UDP-N-AcMur-Glu-dNH2Pim_ligase"/>
</dbReference>
<name>A0A4R6MBZ6_9GAMM</name>
<sequence>MFQLSEFERFLSLDGRFEDLNYPLTNVETDSRKVSSETLFVALPGVESNGWDYLDAVEKQGCKYAIVPSNVGKEIFQNRNGSLNVIASDNVYAFLKALVEQSIGKAPRHLIAVTGTNGKSSICFYVAQLADAIGLTSAIIGTFGVGKLNSLREAKQTTPDLLTLQKTLARFEKECVDLVAFEVSSHALDQNRVNGVAINTAIFSNLSQDHLDYHGSMENYAEAKRKLFRLPSVARAIFCSQSDYYNFMSEKANGERLYYGERSEDDFAISNVVYHAAGCTFTLSVAEAHYEVELPLMGEFNVENAVGALASVWPLTENKLALISALNELKGAPGRMEKVLLESTAKTPVVLVDYAHTPDALSVALKALSVHSNAPVTCVFGCGGDRDKGKRSQMMQAAFENADKIILTTDNPRTESPDDIIQDALKGISEIERQKVIVDKDRRNAIEHAILSASSNEIVLIAGKGHETYQDVNGVKYHFDDKEEALSALKKYA</sequence>
<dbReference type="NCBIfam" id="TIGR01085">
    <property type="entry name" value="murE"/>
    <property type="match status" value="1"/>
</dbReference>
<evidence type="ECO:0000256" key="3">
    <source>
        <dbReference type="RuleBase" id="RU004135"/>
    </source>
</evidence>
<feature type="binding site" evidence="2">
    <location>
        <position position="156"/>
    </location>
    <ligand>
        <name>UDP-N-acetyl-alpha-D-muramoyl-L-alanyl-D-glutamate</name>
        <dbReference type="ChEBI" id="CHEBI:83900"/>
    </ligand>
</feature>
<comment type="PTM">
    <text evidence="2">Carboxylation is probably crucial for Mg(2+) binding and, consequently, for the gamma-phosphate positioning of ATP.</text>
</comment>
<keyword evidence="2" id="KW-0460">Magnesium</keyword>
<dbReference type="InterPro" id="IPR035911">
    <property type="entry name" value="MurE/MurF_N"/>
</dbReference>
<keyword evidence="7" id="KW-1185">Reference proteome</keyword>
<gene>
    <name evidence="2" type="primary">murE</name>
    <name evidence="6" type="ORF">DFP79_1468</name>
</gene>
<feature type="domain" description="Mur ligase C-terminal" evidence="4">
    <location>
        <begin position="334"/>
        <end position="465"/>
    </location>
</feature>
<accession>A0A4R6MBZ6</accession>
<keyword evidence="2" id="KW-0963">Cytoplasm</keyword>
<dbReference type="GO" id="GO:0071555">
    <property type="term" value="P:cell wall organization"/>
    <property type="evidence" value="ECO:0007669"/>
    <property type="project" value="UniProtKB-KW"/>
</dbReference>
<dbReference type="SUPFAM" id="SSF53244">
    <property type="entry name" value="MurD-like peptide ligases, peptide-binding domain"/>
    <property type="match status" value="1"/>
</dbReference>
<keyword evidence="2 3" id="KW-0961">Cell wall biogenesis/degradation</keyword>
<comment type="caution">
    <text evidence="2">Lacks conserved residue(s) required for the propagation of feature annotation.</text>
</comment>
<dbReference type="InterPro" id="IPR013221">
    <property type="entry name" value="Mur_ligase_cen"/>
</dbReference>
<dbReference type="RefSeq" id="WP_133503251.1">
    <property type="nucleotide sequence ID" value="NZ_SNXC01000010.1"/>
</dbReference>
<keyword evidence="2 3" id="KW-0131">Cell cycle</keyword>
<dbReference type="Proteomes" id="UP000294656">
    <property type="component" value="Unassembled WGS sequence"/>
</dbReference>
<keyword evidence="2 6" id="KW-0436">Ligase</keyword>
<dbReference type="HAMAP" id="MF_00208">
    <property type="entry name" value="MurE"/>
    <property type="match status" value="1"/>
</dbReference>
<dbReference type="GO" id="GO:0009252">
    <property type="term" value="P:peptidoglycan biosynthetic process"/>
    <property type="evidence" value="ECO:0007669"/>
    <property type="project" value="UniProtKB-UniRule"/>
</dbReference>
<dbReference type="GO" id="GO:0005524">
    <property type="term" value="F:ATP binding"/>
    <property type="evidence" value="ECO:0007669"/>
    <property type="project" value="UniProtKB-UniRule"/>
</dbReference>
<keyword evidence="2 3" id="KW-0133">Cell shape</keyword>
<dbReference type="SUPFAM" id="SSF53623">
    <property type="entry name" value="MurD-like peptide ligases, catalytic domain"/>
    <property type="match status" value="1"/>
</dbReference>
<proteinExistence type="inferred from homology"/>
<protein>
    <recommendedName>
        <fullName evidence="2">UDP-N-acetylmuramoyl-L-alanyl-D-glutamate--2,6-diaminopimelate ligase</fullName>
        <ecNumber evidence="2">6.3.2.13</ecNumber>
    </recommendedName>
    <alternativeName>
        <fullName evidence="2">Meso-A2pm-adding enzyme</fullName>
    </alternativeName>
    <alternativeName>
        <fullName evidence="2">Meso-diaminopimelate-adding enzyme</fullName>
    </alternativeName>
    <alternativeName>
        <fullName evidence="2">UDP-MurNAc-L-Ala-D-Glu:meso-diaminopimelate ligase</fullName>
    </alternativeName>
    <alternativeName>
        <fullName evidence="2">UDP-MurNAc-tripeptide synthetase</fullName>
    </alternativeName>
    <alternativeName>
        <fullName evidence="2">UDP-N-acetylmuramyl-tripeptide synthetase</fullName>
    </alternativeName>
</protein>
<dbReference type="Gene3D" id="3.40.1390.10">
    <property type="entry name" value="MurE/MurF, N-terminal domain"/>
    <property type="match status" value="1"/>
</dbReference>
<dbReference type="PANTHER" id="PTHR23135:SF4">
    <property type="entry name" value="UDP-N-ACETYLMURAMOYL-L-ALANYL-D-GLUTAMATE--2,6-DIAMINOPIMELATE LIGASE MURE HOMOLOG, CHLOROPLASTIC"/>
    <property type="match status" value="1"/>
</dbReference>
<feature type="binding site" evidence="2">
    <location>
        <begin position="115"/>
        <end position="121"/>
    </location>
    <ligand>
        <name>ATP</name>
        <dbReference type="ChEBI" id="CHEBI:30616"/>
    </ligand>
</feature>
<dbReference type="GO" id="GO:0008360">
    <property type="term" value="P:regulation of cell shape"/>
    <property type="evidence" value="ECO:0007669"/>
    <property type="project" value="UniProtKB-KW"/>
</dbReference>
<dbReference type="Pfam" id="PF08245">
    <property type="entry name" value="Mur_ligase_M"/>
    <property type="match status" value="1"/>
</dbReference>
<comment type="cofactor">
    <cofactor evidence="2">
        <name>Mg(2+)</name>
        <dbReference type="ChEBI" id="CHEBI:18420"/>
    </cofactor>
</comment>
<feature type="binding site" evidence="2">
    <location>
        <position position="463"/>
    </location>
    <ligand>
        <name>meso-2,6-diaminopimelate</name>
        <dbReference type="ChEBI" id="CHEBI:57791"/>
    </ligand>
</feature>
<evidence type="ECO:0000259" key="4">
    <source>
        <dbReference type="Pfam" id="PF02875"/>
    </source>
</evidence>
<comment type="catalytic activity">
    <reaction evidence="2">
        <text>UDP-N-acetyl-alpha-D-muramoyl-L-alanyl-D-glutamate + meso-2,6-diaminopimelate + ATP = UDP-N-acetyl-alpha-D-muramoyl-L-alanyl-gamma-D-glutamyl-meso-2,6-diaminopimelate + ADP + phosphate + H(+)</text>
        <dbReference type="Rhea" id="RHEA:23676"/>
        <dbReference type="ChEBI" id="CHEBI:15378"/>
        <dbReference type="ChEBI" id="CHEBI:30616"/>
        <dbReference type="ChEBI" id="CHEBI:43474"/>
        <dbReference type="ChEBI" id="CHEBI:57791"/>
        <dbReference type="ChEBI" id="CHEBI:83900"/>
        <dbReference type="ChEBI" id="CHEBI:83905"/>
        <dbReference type="ChEBI" id="CHEBI:456216"/>
        <dbReference type="EC" id="6.3.2.13"/>
    </reaction>
</comment>
<feature type="binding site" evidence="2">
    <location>
        <begin position="410"/>
        <end position="413"/>
    </location>
    <ligand>
        <name>meso-2,6-diaminopimelate</name>
        <dbReference type="ChEBI" id="CHEBI:57791"/>
    </ligand>
</feature>